<keyword evidence="4" id="KW-1185">Reference proteome</keyword>
<gene>
    <name evidence="3" type="ORF">QRX60_35480</name>
</gene>
<feature type="region of interest" description="Disordered" evidence="1">
    <location>
        <begin position="111"/>
        <end position="156"/>
    </location>
</feature>
<dbReference type="KEGG" id="amog:QRX60_35480"/>
<accession>A0A9Y2NF33</accession>
<feature type="domain" description="DUF7426" evidence="2">
    <location>
        <begin position="4"/>
        <end position="136"/>
    </location>
</feature>
<feature type="compositionally biased region" description="Low complexity" evidence="1">
    <location>
        <begin position="127"/>
        <end position="147"/>
    </location>
</feature>
<protein>
    <recommendedName>
        <fullName evidence="2">DUF7426 domain-containing protein</fullName>
    </recommendedName>
</protein>
<dbReference type="Proteomes" id="UP001239397">
    <property type="component" value="Chromosome"/>
</dbReference>
<name>A0A9Y2NF33_9PSEU</name>
<evidence type="ECO:0000313" key="3">
    <source>
        <dbReference type="EMBL" id="WIX99323.1"/>
    </source>
</evidence>
<dbReference type="AlphaFoldDB" id="A0A9Y2NF33"/>
<dbReference type="InterPro" id="IPR055849">
    <property type="entry name" value="DUF7426"/>
</dbReference>
<proteinExistence type="predicted"/>
<dbReference type="EMBL" id="CP127295">
    <property type="protein sequence ID" value="WIX99323.1"/>
    <property type="molecule type" value="Genomic_DNA"/>
</dbReference>
<dbReference type="Pfam" id="PF24201">
    <property type="entry name" value="DUF7426"/>
    <property type="match status" value="1"/>
</dbReference>
<dbReference type="RefSeq" id="WP_285995805.1">
    <property type="nucleotide sequence ID" value="NZ_CP127295.1"/>
</dbReference>
<reference evidence="3 4" key="1">
    <citation type="submission" date="2023-06" db="EMBL/GenBank/DDBJ databases">
        <authorList>
            <person name="Oyuntsetseg B."/>
            <person name="Kim S.B."/>
        </authorList>
    </citation>
    <scope>NUCLEOTIDE SEQUENCE [LARGE SCALE GENOMIC DNA]</scope>
    <source>
        <strain evidence="3 4">4-36</strain>
    </source>
</reference>
<organism evidence="3 4">
    <name type="scientific">Amycolatopsis mongoliensis</name>
    <dbReference type="NCBI Taxonomy" id="715475"/>
    <lineage>
        <taxon>Bacteria</taxon>
        <taxon>Bacillati</taxon>
        <taxon>Actinomycetota</taxon>
        <taxon>Actinomycetes</taxon>
        <taxon>Pseudonocardiales</taxon>
        <taxon>Pseudonocardiaceae</taxon>
        <taxon>Amycolatopsis</taxon>
    </lineage>
</organism>
<evidence type="ECO:0000313" key="4">
    <source>
        <dbReference type="Proteomes" id="UP001239397"/>
    </source>
</evidence>
<evidence type="ECO:0000256" key="1">
    <source>
        <dbReference type="SAM" id="MobiDB-lite"/>
    </source>
</evidence>
<sequence>MTVKDLSAYLADDALYVPVDGTTYRIPSPDALTGLKLMSIYQLSENVEITEEAAKALASESRDLPQLVLGDGLDELVAGGVSWVKIQRITRYALLFFTLGEEVADHAMTAGSLSGEAPAPSPKRRATGASRAGATTTQRRGSTAGTTSRKKPGPAR</sequence>
<evidence type="ECO:0000259" key="2">
    <source>
        <dbReference type="Pfam" id="PF24201"/>
    </source>
</evidence>